<evidence type="ECO:0008006" key="3">
    <source>
        <dbReference type="Google" id="ProtNLM"/>
    </source>
</evidence>
<organism evidence="1 2">
    <name type="scientific">Flavobacterium magnum</name>
    <dbReference type="NCBI Taxonomy" id="2162713"/>
    <lineage>
        <taxon>Bacteria</taxon>
        <taxon>Pseudomonadati</taxon>
        <taxon>Bacteroidota</taxon>
        <taxon>Flavobacteriia</taxon>
        <taxon>Flavobacteriales</taxon>
        <taxon>Flavobacteriaceae</taxon>
        <taxon>Flavobacterium</taxon>
    </lineage>
</organism>
<keyword evidence="2" id="KW-1185">Reference proteome</keyword>
<accession>A0A2S0RJV7</accession>
<dbReference type="RefSeq" id="WP_108373461.1">
    <property type="nucleotide sequence ID" value="NZ_CP028811.1"/>
</dbReference>
<gene>
    <name evidence="1" type="ORF">HYN48_07135</name>
</gene>
<dbReference type="GO" id="GO:0009055">
    <property type="term" value="F:electron transfer activity"/>
    <property type="evidence" value="ECO:0007669"/>
    <property type="project" value="InterPro"/>
</dbReference>
<dbReference type="PROSITE" id="PS51257">
    <property type="entry name" value="PROKAR_LIPOPROTEIN"/>
    <property type="match status" value="1"/>
</dbReference>
<protein>
    <recommendedName>
        <fullName evidence="3">Cytochrome c domain-containing protein</fullName>
    </recommendedName>
</protein>
<proteinExistence type="predicted"/>
<dbReference type="KEGG" id="fmg:HYN48_07135"/>
<dbReference type="SUPFAM" id="SSF46626">
    <property type="entry name" value="Cytochrome c"/>
    <property type="match status" value="1"/>
</dbReference>
<evidence type="ECO:0000313" key="1">
    <source>
        <dbReference type="EMBL" id="AWA31431.1"/>
    </source>
</evidence>
<dbReference type="AlphaFoldDB" id="A0A2S0RJV7"/>
<sequence>MHLKTLLKITFTGILISACSNDSPDDLIKAQPGTETVTYVANVKPIITNNCLSCHTSPPVNGAPMQLTTYEDVRNAVLNRGLLNRISRQNGEQGLMPNGGPRMPQHNIDVINQWVEDGLVEQ</sequence>
<dbReference type="InterPro" id="IPR036909">
    <property type="entry name" value="Cyt_c-like_dom_sf"/>
</dbReference>
<name>A0A2S0RJV7_9FLAO</name>
<evidence type="ECO:0000313" key="2">
    <source>
        <dbReference type="Proteomes" id="UP000244193"/>
    </source>
</evidence>
<dbReference type="GO" id="GO:0020037">
    <property type="term" value="F:heme binding"/>
    <property type="evidence" value="ECO:0007669"/>
    <property type="project" value="InterPro"/>
</dbReference>
<dbReference type="Proteomes" id="UP000244193">
    <property type="component" value="Chromosome"/>
</dbReference>
<dbReference type="EMBL" id="CP028811">
    <property type="protein sequence ID" value="AWA31431.1"/>
    <property type="molecule type" value="Genomic_DNA"/>
</dbReference>
<reference evidence="1 2" key="1">
    <citation type="submission" date="2018-04" db="EMBL/GenBank/DDBJ databases">
        <title>Genome sequencing of Flavobacterium sp. HYN0048.</title>
        <authorList>
            <person name="Yi H."/>
            <person name="Baek C."/>
        </authorList>
    </citation>
    <scope>NUCLEOTIDE SEQUENCE [LARGE SCALE GENOMIC DNA]</scope>
    <source>
        <strain evidence="1 2">HYN0048</strain>
    </source>
</reference>
<dbReference type="OrthoDB" id="9786191at2"/>